<dbReference type="PANTHER" id="PTHR34322:SF2">
    <property type="entry name" value="TRANSPOSASE IS200-LIKE DOMAIN-CONTAINING PROTEIN"/>
    <property type="match status" value="1"/>
</dbReference>
<dbReference type="STRING" id="112901.SAMN04488500_109178"/>
<dbReference type="EMBL" id="FWXI01000009">
    <property type="protein sequence ID" value="SMC80688.1"/>
    <property type="molecule type" value="Genomic_DNA"/>
</dbReference>
<feature type="domain" description="Transposase IS200-like" evidence="1">
    <location>
        <begin position="9"/>
        <end position="94"/>
    </location>
</feature>
<evidence type="ECO:0000313" key="3">
    <source>
        <dbReference type="Proteomes" id="UP000192738"/>
    </source>
</evidence>
<dbReference type="Gene3D" id="3.30.70.1290">
    <property type="entry name" value="Transposase IS200-like"/>
    <property type="match status" value="1"/>
</dbReference>
<protein>
    <submittedName>
        <fullName evidence="2">Transposase IS200 like</fullName>
    </submittedName>
</protein>
<organism evidence="2 3">
    <name type="scientific">Sporomusa malonica</name>
    <dbReference type="NCBI Taxonomy" id="112901"/>
    <lineage>
        <taxon>Bacteria</taxon>
        <taxon>Bacillati</taxon>
        <taxon>Bacillota</taxon>
        <taxon>Negativicutes</taxon>
        <taxon>Selenomonadales</taxon>
        <taxon>Sporomusaceae</taxon>
        <taxon>Sporomusa</taxon>
    </lineage>
</organism>
<sequence length="97" mass="11055">MPRQARESSRTGIYHLMLRGINKQNVFEEDADRQRFLETLGYYKAISGYRLYGYCLMNNHIHLLIGETGASISQVIKDGELVMQASQLLGNKANFLS</sequence>
<reference evidence="2 3" key="1">
    <citation type="submission" date="2017-04" db="EMBL/GenBank/DDBJ databases">
        <authorList>
            <person name="Afonso C.L."/>
            <person name="Miller P.J."/>
            <person name="Scott M.A."/>
            <person name="Spackman E."/>
            <person name="Goraichik I."/>
            <person name="Dimitrov K.M."/>
            <person name="Suarez D.L."/>
            <person name="Swayne D.E."/>
        </authorList>
    </citation>
    <scope>NUCLEOTIDE SEQUENCE [LARGE SCALE GENOMIC DNA]</scope>
    <source>
        <strain evidence="2 3">DSM 5090</strain>
    </source>
</reference>
<dbReference type="GO" id="GO:0003677">
    <property type="term" value="F:DNA binding"/>
    <property type="evidence" value="ECO:0007669"/>
    <property type="project" value="InterPro"/>
</dbReference>
<evidence type="ECO:0000313" key="2">
    <source>
        <dbReference type="EMBL" id="SMC80688.1"/>
    </source>
</evidence>
<dbReference type="SUPFAM" id="SSF143422">
    <property type="entry name" value="Transposase IS200-like"/>
    <property type="match status" value="1"/>
</dbReference>
<evidence type="ECO:0000259" key="1">
    <source>
        <dbReference type="SMART" id="SM01321"/>
    </source>
</evidence>
<dbReference type="AlphaFoldDB" id="A0A1W2C7M8"/>
<dbReference type="GO" id="GO:0004803">
    <property type="term" value="F:transposase activity"/>
    <property type="evidence" value="ECO:0007669"/>
    <property type="project" value="InterPro"/>
</dbReference>
<dbReference type="InterPro" id="IPR002686">
    <property type="entry name" value="Transposase_17"/>
</dbReference>
<dbReference type="PANTHER" id="PTHR34322">
    <property type="entry name" value="TRANSPOSASE, Y1_TNP DOMAIN-CONTAINING"/>
    <property type="match status" value="1"/>
</dbReference>
<proteinExistence type="predicted"/>
<dbReference type="GO" id="GO:0006313">
    <property type="term" value="P:DNA transposition"/>
    <property type="evidence" value="ECO:0007669"/>
    <property type="project" value="InterPro"/>
</dbReference>
<dbReference type="Proteomes" id="UP000192738">
    <property type="component" value="Unassembled WGS sequence"/>
</dbReference>
<dbReference type="Pfam" id="PF01797">
    <property type="entry name" value="Y1_Tnp"/>
    <property type="match status" value="1"/>
</dbReference>
<gene>
    <name evidence="2" type="ORF">SAMN04488500_109178</name>
</gene>
<keyword evidence="3" id="KW-1185">Reference proteome</keyword>
<dbReference type="RefSeq" id="WP_342747829.1">
    <property type="nucleotide sequence ID" value="NZ_FWXI01000009.1"/>
</dbReference>
<name>A0A1W2C7M8_9FIRM</name>
<accession>A0A1W2C7M8</accession>
<dbReference type="SMART" id="SM01321">
    <property type="entry name" value="Y1_Tnp"/>
    <property type="match status" value="1"/>
</dbReference>
<dbReference type="InterPro" id="IPR036515">
    <property type="entry name" value="Transposase_17_sf"/>
</dbReference>